<protein>
    <submittedName>
        <fullName evidence="1">Uncharacterized protein</fullName>
    </submittedName>
</protein>
<dbReference type="EMBL" id="BKCJ010000207">
    <property type="protein sequence ID" value="GEU30984.1"/>
    <property type="molecule type" value="Genomic_DNA"/>
</dbReference>
<comment type="caution">
    <text evidence="1">The sequence shown here is derived from an EMBL/GenBank/DDBJ whole genome shotgun (WGS) entry which is preliminary data.</text>
</comment>
<name>A0A6L2J5P0_TANCI</name>
<sequence>MEAQRSQGSFGGSKPTILSFASAEYTRDCDRANCLNTSACVASDIDCRSSCTKTQDLDRMPVETITVANQVQFKLQPVGKTFVCGDHRPVTLPKHMYFLAANMADNQNTSINACYSDFCYTTDSATHINAPLTSTPATPTLAAMLDLATPDPPIPSLSWVTSSMYTQTKHFAIELCGRPIRRHH</sequence>
<accession>A0A6L2J5P0</accession>
<reference evidence="1" key="1">
    <citation type="journal article" date="2019" name="Sci. Rep.">
        <title>Draft genome of Tanacetum cinerariifolium, the natural source of mosquito coil.</title>
        <authorList>
            <person name="Yamashiro T."/>
            <person name="Shiraishi A."/>
            <person name="Satake H."/>
            <person name="Nakayama K."/>
        </authorList>
    </citation>
    <scope>NUCLEOTIDE SEQUENCE</scope>
</reference>
<proteinExistence type="predicted"/>
<gene>
    <name evidence="1" type="ORF">Tci_002962</name>
</gene>
<organism evidence="1">
    <name type="scientific">Tanacetum cinerariifolium</name>
    <name type="common">Dalmatian daisy</name>
    <name type="synonym">Chrysanthemum cinerariifolium</name>
    <dbReference type="NCBI Taxonomy" id="118510"/>
    <lineage>
        <taxon>Eukaryota</taxon>
        <taxon>Viridiplantae</taxon>
        <taxon>Streptophyta</taxon>
        <taxon>Embryophyta</taxon>
        <taxon>Tracheophyta</taxon>
        <taxon>Spermatophyta</taxon>
        <taxon>Magnoliopsida</taxon>
        <taxon>eudicotyledons</taxon>
        <taxon>Gunneridae</taxon>
        <taxon>Pentapetalae</taxon>
        <taxon>asterids</taxon>
        <taxon>campanulids</taxon>
        <taxon>Asterales</taxon>
        <taxon>Asteraceae</taxon>
        <taxon>Asteroideae</taxon>
        <taxon>Anthemideae</taxon>
        <taxon>Anthemidinae</taxon>
        <taxon>Tanacetum</taxon>
    </lineage>
</organism>
<evidence type="ECO:0000313" key="1">
    <source>
        <dbReference type="EMBL" id="GEU30984.1"/>
    </source>
</evidence>
<dbReference type="AlphaFoldDB" id="A0A6L2J5P0"/>